<evidence type="ECO:0000313" key="1">
    <source>
        <dbReference type="EMBL" id="MDO7849198.1"/>
    </source>
</evidence>
<reference evidence="1" key="1">
    <citation type="submission" date="2023-07" db="EMBL/GenBank/DDBJ databases">
        <authorList>
            <person name="Kim M.K."/>
        </authorList>
    </citation>
    <scope>NUCLEOTIDE SEQUENCE</scope>
    <source>
        <strain evidence="1">M29</strain>
    </source>
</reference>
<proteinExistence type="predicted"/>
<protein>
    <recommendedName>
        <fullName evidence="3">XRE family transcriptional regulator</fullName>
    </recommendedName>
</protein>
<sequence length="80" mass="8627">MTEKQKYYALQALVCEALPYYAAATTISAGHKASLTRLQNVKQGKAISLTDLVAMVKHSLPDFKIPAHLLPEEAAESVAA</sequence>
<evidence type="ECO:0000313" key="2">
    <source>
        <dbReference type="Proteomes" id="UP001167796"/>
    </source>
</evidence>
<name>A0ABT9AI03_9BACT</name>
<keyword evidence="2" id="KW-1185">Reference proteome</keyword>
<dbReference type="EMBL" id="JAUQSX010000015">
    <property type="protein sequence ID" value="MDO7849198.1"/>
    <property type="molecule type" value="Genomic_DNA"/>
</dbReference>
<comment type="caution">
    <text evidence="1">The sequence shown here is derived from an EMBL/GenBank/DDBJ whole genome shotgun (WGS) entry which is preliminary data.</text>
</comment>
<gene>
    <name evidence="1" type="ORF">Q5H92_22735</name>
</gene>
<dbReference type="RefSeq" id="WP_305013866.1">
    <property type="nucleotide sequence ID" value="NZ_JAUQSX010000015.1"/>
</dbReference>
<evidence type="ECO:0008006" key="3">
    <source>
        <dbReference type="Google" id="ProtNLM"/>
    </source>
</evidence>
<accession>A0ABT9AI03</accession>
<dbReference type="Proteomes" id="UP001167796">
    <property type="component" value="Unassembled WGS sequence"/>
</dbReference>
<organism evidence="1 2">
    <name type="scientific">Hymenobacter mellowenesis</name>
    <dbReference type="NCBI Taxonomy" id="3063995"/>
    <lineage>
        <taxon>Bacteria</taxon>
        <taxon>Pseudomonadati</taxon>
        <taxon>Bacteroidota</taxon>
        <taxon>Cytophagia</taxon>
        <taxon>Cytophagales</taxon>
        <taxon>Hymenobacteraceae</taxon>
        <taxon>Hymenobacter</taxon>
    </lineage>
</organism>